<dbReference type="Proteomes" id="UP000215377">
    <property type="component" value="Unassembled WGS sequence"/>
</dbReference>
<dbReference type="SUPFAM" id="SSF53850">
    <property type="entry name" value="Periplasmic binding protein-like II"/>
    <property type="match status" value="1"/>
</dbReference>
<dbReference type="PANTHER" id="PTHR30061:SF50">
    <property type="entry name" value="MALTOSE_MALTODEXTRIN-BINDING PERIPLASMIC PROTEIN"/>
    <property type="match status" value="1"/>
</dbReference>
<evidence type="ECO:0000313" key="5">
    <source>
        <dbReference type="EMBL" id="OWU67008.1"/>
    </source>
</evidence>
<organism evidence="5 6">
    <name type="scientific">Marinibacterium profundimaris</name>
    <dbReference type="NCBI Taxonomy" id="1679460"/>
    <lineage>
        <taxon>Bacteria</taxon>
        <taxon>Pseudomonadati</taxon>
        <taxon>Pseudomonadota</taxon>
        <taxon>Alphaproteobacteria</taxon>
        <taxon>Rhodobacterales</taxon>
        <taxon>Paracoccaceae</taxon>
        <taxon>Marinibacterium</taxon>
    </lineage>
</organism>
<dbReference type="OrthoDB" id="9811951at2"/>
<feature type="chain" id="PRO_5012827304" evidence="4">
    <location>
        <begin position="26"/>
        <end position="418"/>
    </location>
</feature>
<protein>
    <submittedName>
        <fullName evidence="5">ABC transporter substrate-binding protein</fullName>
    </submittedName>
</protein>
<evidence type="ECO:0000256" key="4">
    <source>
        <dbReference type="SAM" id="SignalP"/>
    </source>
</evidence>
<dbReference type="EMBL" id="AQQR01000033">
    <property type="protein sequence ID" value="OWU67008.1"/>
    <property type="molecule type" value="Genomic_DNA"/>
</dbReference>
<evidence type="ECO:0000313" key="6">
    <source>
        <dbReference type="Proteomes" id="UP000215377"/>
    </source>
</evidence>
<evidence type="ECO:0000256" key="2">
    <source>
        <dbReference type="ARBA" id="ARBA00022448"/>
    </source>
</evidence>
<dbReference type="RefSeq" id="WP_088652916.1">
    <property type="nucleotide sequence ID" value="NZ_AQQR01000033.1"/>
</dbReference>
<name>A0A225NAM3_9RHOB</name>
<dbReference type="PANTHER" id="PTHR30061">
    <property type="entry name" value="MALTOSE-BINDING PERIPLASMIC PROTEIN"/>
    <property type="match status" value="1"/>
</dbReference>
<keyword evidence="6" id="KW-1185">Reference proteome</keyword>
<evidence type="ECO:0000256" key="1">
    <source>
        <dbReference type="ARBA" id="ARBA00008520"/>
    </source>
</evidence>
<dbReference type="Gene3D" id="3.40.190.10">
    <property type="entry name" value="Periplasmic binding protein-like II"/>
    <property type="match status" value="1"/>
</dbReference>
<sequence length="418" mass="45625">MTHKLKLTTAAAGLAAALTAAPASAVEIEYWQYFFDGRVKAIDQLIEAFEEANPDITVKHTHFPYAQFRTKVAAAVPAGEGPDVMQFYYGWLPDYMKAGLIQPLSTEAFPPAEIEEEFFPIVERMKIDGAYMGLPTAVRSLAMFYNKDLFEKAGLDPENPPATHDELVEAAMAISERDAGGNLLVAGITATPVSQDAHYWREVLMRQFGGQPYSDDGTEVTYNTEEGAQALHAYTDLFMEDKATDYGFMNESQASFAAQRAGILIDGSFRIGAVQSMEGLNWGVAPLPSHNGVTSNYASYWVNGIAAGVEGEELAAAEKFLAYLTTDEAMQLWLDVVGELPAKPSVALTEANANDPVYGPFIAGLETAQTTEFVNESAQRQIWLDMIDRINIGGVSVEDSLATAAEEEQKLLDSFYTE</sequence>
<comment type="caution">
    <text evidence="5">The sequence shown here is derived from an EMBL/GenBank/DDBJ whole genome shotgun (WGS) entry which is preliminary data.</text>
</comment>
<gene>
    <name evidence="5" type="ORF">ATO3_26980</name>
</gene>
<dbReference type="GO" id="GO:1901982">
    <property type="term" value="F:maltose binding"/>
    <property type="evidence" value="ECO:0007669"/>
    <property type="project" value="TreeGrafter"/>
</dbReference>
<dbReference type="Pfam" id="PF01547">
    <property type="entry name" value="SBP_bac_1"/>
    <property type="match status" value="1"/>
</dbReference>
<dbReference type="InterPro" id="IPR006059">
    <property type="entry name" value="SBP"/>
</dbReference>
<reference evidence="5 6" key="1">
    <citation type="submission" date="2013-04" db="EMBL/GenBank/DDBJ databases">
        <title>Oceanicola sp. 22II1-22F33 Genome Sequencing.</title>
        <authorList>
            <person name="Lai Q."/>
            <person name="Li G."/>
            <person name="Shao Z."/>
        </authorList>
    </citation>
    <scope>NUCLEOTIDE SEQUENCE [LARGE SCALE GENOMIC DNA]</scope>
    <source>
        <strain evidence="5 6">22II1-22F33</strain>
    </source>
</reference>
<dbReference type="GO" id="GO:0055052">
    <property type="term" value="C:ATP-binding cassette (ABC) transporter complex, substrate-binding subunit-containing"/>
    <property type="evidence" value="ECO:0007669"/>
    <property type="project" value="TreeGrafter"/>
</dbReference>
<proteinExistence type="inferred from homology"/>
<dbReference type="CDD" id="cd14749">
    <property type="entry name" value="PBP2_XBP1_like"/>
    <property type="match status" value="1"/>
</dbReference>
<keyword evidence="2" id="KW-0813">Transport</keyword>
<dbReference type="GO" id="GO:0042956">
    <property type="term" value="P:maltodextrin transmembrane transport"/>
    <property type="evidence" value="ECO:0007669"/>
    <property type="project" value="TreeGrafter"/>
</dbReference>
<keyword evidence="3 4" id="KW-0732">Signal</keyword>
<accession>A0A225NAM3</accession>
<dbReference type="GO" id="GO:0015768">
    <property type="term" value="P:maltose transport"/>
    <property type="evidence" value="ECO:0007669"/>
    <property type="project" value="TreeGrafter"/>
</dbReference>
<dbReference type="AlphaFoldDB" id="A0A225NAM3"/>
<evidence type="ECO:0000256" key="3">
    <source>
        <dbReference type="ARBA" id="ARBA00022729"/>
    </source>
</evidence>
<comment type="similarity">
    <text evidence="1">Belongs to the bacterial solute-binding protein 1 family.</text>
</comment>
<feature type="signal peptide" evidence="4">
    <location>
        <begin position="1"/>
        <end position="25"/>
    </location>
</feature>